<protein>
    <submittedName>
        <fullName evidence="2">Uncharacterized protein</fullName>
    </submittedName>
</protein>
<dbReference type="EMBL" id="KQ085934">
    <property type="protein sequence ID" value="KLO15142.1"/>
    <property type="molecule type" value="Genomic_DNA"/>
</dbReference>
<keyword evidence="3" id="KW-1185">Reference proteome</keyword>
<dbReference type="OrthoDB" id="3147752at2759"/>
<dbReference type="STRING" id="27342.A0A0H2RU80"/>
<sequence length="419" mass="46817">MLYFPPPSDEDSSPQDEPGTSTSTPDRRHSAREPVEGKSEQSNVSRRGPHVAGLAPERQILALKDEVESQRALIVNMGSELQEVKLRLKQKTDAYDLLKRQYDAKCKSPGQRTIETLAEAKLSSQADELSEEEITRAIQGFNSHILSVAKTCSDPENLKRRFPGPNKRAGLNKEMRLNLEKIIGAKLLLFLEECSFEEHRLFVQFSLQAVMCYFMSSCFEVFPFSPMTNSGPFARNLFLSYRVMHAEEPQGLSSIWRSLTSKYMKVAGSTGDITHEHLGDGTLQYFARILVVAGASDDLDDLMQYCNASIGASVSTLWASALEFNRSLKERVLSSDYSLVSLCPNPILEFNELTMKPRDPDAAVIAKVLGRNVLCTIEVGLIRETSTSGPGALKGRVERKCILPPMIVFEWELDRMVKT</sequence>
<dbReference type="AlphaFoldDB" id="A0A0H2RU80"/>
<evidence type="ECO:0000313" key="3">
    <source>
        <dbReference type="Proteomes" id="UP000053477"/>
    </source>
</evidence>
<dbReference type="InParanoid" id="A0A0H2RU80"/>
<proteinExistence type="predicted"/>
<dbReference type="Proteomes" id="UP000053477">
    <property type="component" value="Unassembled WGS sequence"/>
</dbReference>
<feature type="region of interest" description="Disordered" evidence="1">
    <location>
        <begin position="1"/>
        <end position="52"/>
    </location>
</feature>
<evidence type="ECO:0000313" key="2">
    <source>
        <dbReference type="EMBL" id="KLO15142.1"/>
    </source>
</evidence>
<evidence type="ECO:0000256" key="1">
    <source>
        <dbReference type="SAM" id="MobiDB-lite"/>
    </source>
</evidence>
<gene>
    <name evidence="2" type="ORF">SCHPADRAFT_927414</name>
</gene>
<organism evidence="2 3">
    <name type="scientific">Schizopora paradoxa</name>
    <dbReference type="NCBI Taxonomy" id="27342"/>
    <lineage>
        <taxon>Eukaryota</taxon>
        <taxon>Fungi</taxon>
        <taxon>Dikarya</taxon>
        <taxon>Basidiomycota</taxon>
        <taxon>Agaricomycotina</taxon>
        <taxon>Agaricomycetes</taxon>
        <taxon>Hymenochaetales</taxon>
        <taxon>Schizoporaceae</taxon>
        <taxon>Schizopora</taxon>
    </lineage>
</organism>
<accession>A0A0H2RU80</accession>
<reference evidence="2 3" key="1">
    <citation type="submission" date="2015-04" db="EMBL/GenBank/DDBJ databases">
        <title>Complete genome sequence of Schizopora paradoxa KUC8140, a cosmopolitan wood degrader in East Asia.</title>
        <authorList>
            <consortium name="DOE Joint Genome Institute"/>
            <person name="Min B."/>
            <person name="Park H."/>
            <person name="Jang Y."/>
            <person name="Kim J.-J."/>
            <person name="Kim K.H."/>
            <person name="Pangilinan J."/>
            <person name="Lipzen A."/>
            <person name="Riley R."/>
            <person name="Grigoriev I.V."/>
            <person name="Spatafora J.W."/>
            <person name="Choi I.-G."/>
        </authorList>
    </citation>
    <scope>NUCLEOTIDE SEQUENCE [LARGE SCALE GENOMIC DNA]</scope>
    <source>
        <strain evidence="2 3">KUC8140</strain>
    </source>
</reference>
<name>A0A0H2RU80_9AGAM</name>
<feature type="compositionally biased region" description="Basic and acidic residues" evidence="1">
    <location>
        <begin position="25"/>
        <end position="39"/>
    </location>
</feature>